<keyword evidence="10 15" id="KW-0660">Purine salvage</keyword>
<dbReference type="EC" id="2.4.2.8" evidence="5 15"/>
<evidence type="ECO:0000313" key="17">
    <source>
        <dbReference type="EMBL" id="SFD08197.1"/>
    </source>
</evidence>
<evidence type="ECO:0000256" key="11">
    <source>
        <dbReference type="ARBA" id="ARBA00022741"/>
    </source>
</evidence>
<evidence type="ECO:0000256" key="4">
    <source>
        <dbReference type="ARBA" id="ARBA00008391"/>
    </source>
</evidence>
<dbReference type="CDD" id="cd06223">
    <property type="entry name" value="PRTases_typeI"/>
    <property type="match status" value="1"/>
</dbReference>
<dbReference type="GO" id="GO:0005829">
    <property type="term" value="C:cytosol"/>
    <property type="evidence" value="ECO:0007669"/>
    <property type="project" value="TreeGrafter"/>
</dbReference>
<evidence type="ECO:0000256" key="14">
    <source>
        <dbReference type="ARBA" id="ARBA00049402"/>
    </source>
</evidence>
<comment type="similarity">
    <text evidence="4 15">Belongs to the purine/pyrimidine phosphoribosyltransferase family.</text>
</comment>
<dbReference type="GO" id="GO:0006178">
    <property type="term" value="P:guanine salvage"/>
    <property type="evidence" value="ECO:0007669"/>
    <property type="project" value="TreeGrafter"/>
</dbReference>
<keyword evidence="8 15" id="KW-0808">Transferase</keyword>
<keyword evidence="9 15" id="KW-0479">Metal-binding</keyword>
<keyword evidence="7 15" id="KW-0328">Glycosyltransferase</keyword>
<dbReference type="InterPro" id="IPR029057">
    <property type="entry name" value="PRTase-like"/>
</dbReference>
<dbReference type="STRING" id="662367.SAMN05216167_103237"/>
<dbReference type="GO" id="GO:0032264">
    <property type="term" value="P:IMP salvage"/>
    <property type="evidence" value="ECO:0007669"/>
    <property type="project" value="UniProtKB-UniPathway"/>
</dbReference>
<evidence type="ECO:0000256" key="10">
    <source>
        <dbReference type="ARBA" id="ARBA00022726"/>
    </source>
</evidence>
<dbReference type="UniPathway" id="UPA00591">
    <property type="reaction ID" value="UER00648"/>
</dbReference>
<dbReference type="PANTHER" id="PTHR43340">
    <property type="entry name" value="HYPOXANTHINE-GUANINE PHOSPHORIBOSYLTRANSFERASE"/>
    <property type="match status" value="1"/>
</dbReference>
<keyword evidence="18" id="KW-1185">Reference proteome</keyword>
<dbReference type="InterPro" id="IPR050408">
    <property type="entry name" value="HGPRT"/>
</dbReference>
<evidence type="ECO:0000256" key="9">
    <source>
        <dbReference type="ARBA" id="ARBA00022723"/>
    </source>
</evidence>
<dbReference type="GO" id="GO:0046100">
    <property type="term" value="P:hypoxanthine metabolic process"/>
    <property type="evidence" value="ECO:0007669"/>
    <property type="project" value="TreeGrafter"/>
</dbReference>
<evidence type="ECO:0000256" key="1">
    <source>
        <dbReference type="ARBA" id="ARBA00001946"/>
    </source>
</evidence>
<dbReference type="InterPro" id="IPR005904">
    <property type="entry name" value="Hxn_phspho_trans"/>
</dbReference>
<dbReference type="GO" id="GO:0006166">
    <property type="term" value="P:purine ribonucleoside salvage"/>
    <property type="evidence" value="ECO:0007669"/>
    <property type="project" value="UniProtKB-KW"/>
</dbReference>
<evidence type="ECO:0000256" key="6">
    <source>
        <dbReference type="ARBA" id="ARBA00022490"/>
    </source>
</evidence>
<comment type="subcellular location">
    <subcellularLocation>
        <location evidence="2 15">Cytoplasm</location>
    </subcellularLocation>
</comment>
<dbReference type="GO" id="GO:0000287">
    <property type="term" value="F:magnesium ion binding"/>
    <property type="evidence" value="ECO:0007669"/>
    <property type="project" value="TreeGrafter"/>
</dbReference>
<dbReference type="Proteomes" id="UP000198598">
    <property type="component" value="Unassembled WGS sequence"/>
</dbReference>
<evidence type="ECO:0000256" key="8">
    <source>
        <dbReference type="ARBA" id="ARBA00022679"/>
    </source>
</evidence>
<evidence type="ECO:0000256" key="2">
    <source>
        <dbReference type="ARBA" id="ARBA00004496"/>
    </source>
</evidence>
<dbReference type="NCBIfam" id="TIGR01203">
    <property type="entry name" value="HGPRTase"/>
    <property type="match status" value="1"/>
</dbReference>
<keyword evidence="11 15" id="KW-0547">Nucleotide-binding</keyword>
<dbReference type="GO" id="GO:0000166">
    <property type="term" value="F:nucleotide binding"/>
    <property type="evidence" value="ECO:0007669"/>
    <property type="project" value="UniProtKB-KW"/>
</dbReference>
<organism evidence="17 18">
    <name type="scientific">Spirosoma endophyticum</name>
    <dbReference type="NCBI Taxonomy" id="662367"/>
    <lineage>
        <taxon>Bacteria</taxon>
        <taxon>Pseudomonadati</taxon>
        <taxon>Bacteroidota</taxon>
        <taxon>Cytophagia</taxon>
        <taxon>Cytophagales</taxon>
        <taxon>Cytophagaceae</taxon>
        <taxon>Spirosoma</taxon>
    </lineage>
</organism>
<reference evidence="17 18" key="1">
    <citation type="submission" date="2016-10" db="EMBL/GenBank/DDBJ databases">
        <authorList>
            <person name="de Groot N.N."/>
        </authorList>
    </citation>
    <scope>NUCLEOTIDE SEQUENCE [LARGE SCALE GENOMIC DNA]</scope>
    <source>
        <strain evidence="17 18">DSM 26130</strain>
    </source>
</reference>
<dbReference type="Pfam" id="PF00156">
    <property type="entry name" value="Pribosyltran"/>
    <property type="match status" value="1"/>
</dbReference>
<proteinExistence type="inferred from homology"/>
<evidence type="ECO:0000256" key="7">
    <source>
        <dbReference type="ARBA" id="ARBA00022676"/>
    </source>
</evidence>
<accession>A0A1I1PEH0</accession>
<keyword evidence="6 15" id="KW-0963">Cytoplasm</keyword>
<dbReference type="GO" id="GO:0004422">
    <property type="term" value="F:hypoxanthine phosphoribosyltransferase activity"/>
    <property type="evidence" value="ECO:0007669"/>
    <property type="project" value="InterPro"/>
</dbReference>
<sequence>MDGYFYNLFLTATSRSVVSLPPTDVSMMTIKDKTFVPFITEEAIQARIQELAEQINQAYADKKPLIVVVLNGAFLFAADLAKHLTISCEITFIRVASYTATESSGQLKEILGLNESIAGRDLIVVEDIVDTGFTLYEVCQQLQEKEPASIAIATLLFKPTALKKQLDLHYVGFEIENRFVLGYGLDYDGLGRNTPNILVLE</sequence>
<name>A0A1I1PEH0_9BACT</name>
<evidence type="ECO:0000256" key="3">
    <source>
        <dbReference type="ARBA" id="ARBA00004669"/>
    </source>
</evidence>
<evidence type="ECO:0000313" key="18">
    <source>
        <dbReference type="Proteomes" id="UP000198598"/>
    </source>
</evidence>
<gene>
    <name evidence="17" type="ORF">SAMN05216167_103237</name>
</gene>
<dbReference type="PANTHER" id="PTHR43340:SF1">
    <property type="entry name" value="HYPOXANTHINE PHOSPHORIBOSYLTRANSFERASE"/>
    <property type="match status" value="1"/>
</dbReference>
<dbReference type="SUPFAM" id="SSF53271">
    <property type="entry name" value="PRTase-like"/>
    <property type="match status" value="1"/>
</dbReference>
<comment type="pathway">
    <text evidence="3 15">Purine metabolism; IMP biosynthesis via salvage pathway; IMP from hypoxanthine: step 1/1.</text>
</comment>
<evidence type="ECO:0000259" key="16">
    <source>
        <dbReference type="Pfam" id="PF00156"/>
    </source>
</evidence>
<comment type="catalytic activity">
    <reaction evidence="14">
        <text>IMP + diphosphate = hypoxanthine + 5-phospho-alpha-D-ribose 1-diphosphate</text>
        <dbReference type="Rhea" id="RHEA:17973"/>
        <dbReference type="ChEBI" id="CHEBI:17368"/>
        <dbReference type="ChEBI" id="CHEBI:33019"/>
        <dbReference type="ChEBI" id="CHEBI:58017"/>
        <dbReference type="ChEBI" id="CHEBI:58053"/>
        <dbReference type="EC" id="2.4.2.8"/>
    </reaction>
    <physiologicalReaction direction="right-to-left" evidence="14">
        <dbReference type="Rhea" id="RHEA:17975"/>
    </physiologicalReaction>
</comment>
<dbReference type="InterPro" id="IPR000836">
    <property type="entry name" value="PRTase_dom"/>
</dbReference>
<evidence type="ECO:0000256" key="13">
    <source>
        <dbReference type="ARBA" id="ARBA00048811"/>
    </source>
</evidence>
<dbReference type="EMBL" id="FOLQ01000003">
    <property type="protein sequence ID" value="SFD08197.1"/>
    <property type="molecule type" value="Genomic_DNA"/>
</dbReference>
<dbReference type="GO" id="GO:0052657">
    <property type="term" value="F:guanine phosphoribosyltransferase activity"/>
    <property type="evidence" value="ECO:0007669"/>
    <property type="project" value="RHEA"/>
</dbReference>
<evidence type="ECO:0000256" key="12">
    <source>
        <dbReference type="ARBA" id="ARBA00022842"/>
    </source>
</evidence>
<feature type="domain" description="Phosphoribosyltransferase" evidence="16">
    <location>
        <begin position="42"/>
        <end position="187"/>
    </location>
</feature>
<dbReference type="GO" id="GO:0032263">
    <property type="term" value="P:GMP salvage"/>
    <property type="evidence" value="ECO:0007669"/>
    <property type="project" value="TreeGrafter"/>
</dbReference>
<evidence type="ECO:0000256" key="5">
    <source>
        <dbReference type="ARBA" id="ARBA00011895"/>
    </source>
</evidence>
<dbReference type="AlphaFoldDB" id="A0A1I1PEH0"/>
<comment type="cofactor">
    <cofactor evidence="1 15">
        <name>Mg(2+)</name>
        <dbReference type="ChEBI" id="CHEBI:18420"/>
    </cofactor>
</comment>
<evidence type="ECO:0000256" key="15">
    <source>
        <dbReference type="RuleBase" id="RU364099"/>
    </source>
</evidence>
<keyword evidence="12 15" id="KW-0460">Magnesium</keyword>
<protein>
    <recommendedName>
        <fullName evidence="5 15">Hypoxanthine phosphoribosyltransferase</fullName>
        <ecNumber evidence="5 15">2.4.2.8</ecNumber>
    </recommendedName>
</protein>
<comment type="catalytic activity">
    <reaction evidence="13">
        <text>GMP + diphosphate = guanine + 5-phospho-alpha-D-ribose 1-diphosphate</text>
        <dbReference type="Rhea" id="RHEA:25424"/>
        <dbReference type="ChEBI" id="CHEBI:16235"/>
        <dbReference type="ChEBI" id="CHEBI:33019"/>
        <dbReference type="ChEBI" id="CHEBI:58017"/>
        <dbReference type="ChEBI" id="CHEBI:58115"/>
        <dbReference type="EC" id="2.4.2.8"/>
    </reaction>
    <physiologicalReaction direction="right-to-left" evidence="13">
        <dbReference type="Rhea" id="RHEA:25426"/>
    </physiologicalReaction>
</comment>
<dbReference type="Gene3D" id="3.40.50.2020">
    <property type="match status" value="1"/>
</dbReference>